<gene>
    <name evidence="3" type="ORF">ACFSVL_09300</name>
</gene>
<comment type="caution">
    <text evidence="3">The sequence shown here is derived from an EMBL/GenBank/DDBJ whole genome shotgun (WGS) entry which is preliminary data.</text>
</comment>
<evidence type="ECO:0000259" key="2">
    <source>
        <dbReference type="Pfam" id="PF00930"/>
    </source>
</evidence>
<dbReference type="EMBL" id="JBHUKS010000006">
    <property type="protein sequence ID" value="MFD2467587.1"/>
    <property type="molecule type" value="Genomic_DNA"/>
</dbReference>
<feature type="domain" description="Dipeptidylpeptidase IV N-terminal" evidence="2">
    <location>
        <begin position="128"/>
        <end position="471"/>
    </location>
</feature>
<dbReference type="SUPFAM" id="SSF82171">
    <property type="entry name" value="DPP6 N-terminal domain-like"/>
    <property type="match status" value="1"/>
</dbReference>
<dbReference type="InterPro" id="IPR002469">
    <property type="entry name" value="Peptidase_S9B_N"/>
</dbReference>
<dbReference type="PANTHER" id="PTHR11731">
    <property type="entry name" value="PROTEASE FAMILY S9B,C DIPEPTIDYL-PEPTIDASE IV-RELATED"/>
    <property type="match status" value="1"/>
</dbReference>
<dbReference type="Gene3D" id="2.140.10.30">
    <property type="entry name" value="Dipeptidylpeptidase IV, N-terminal domain"/>
    <property type="match status" value="1"/>
</dbReference>
<protein>
    <submittedName>
        <fullName evidence="3">Prolyl oligopeptidase family serine peptidase</fullName>
    </submittedName>
</protein>
<dbReference type="InterPro" id="IPR001375">
    <property type="entry name" value="Peptidase_S9_cat"/>
</dbReference>
<organism evidence="3 4">
    <name type="scientific">Amycolatopsis silviterrae</name>
    <dbReference type="NCBI Taxonomy" id="1656914"/>
    <lineage>
        <taxon>Bacteria</taxon>
        <taxon>Bacillati</taxon>
        <taxon>Actinomycetota</taxon>
        <taxon>Actinomycetes</taxon>
        <taxon>Pseudonocardiales</taxon>
        <taxon>Pseudonocardiaceae</taxon>
        <taxon>Amycolatopsis</taxon>
    </lineage>
</organism>
<accession>A0ABW5H2V0</accession>
<dbReference type="PANTHER" id="PTHR11731:SF193">
    <property type="entry name" value="DIPEPTIDYL PEPTIDASE 9"/>
    <property type="match status" value="1"/>
</dbReference>
<dbReference type="InterPro" id="IPR029058">
    <property type="entry name" value="AB_hydrolase_fold"/>
</dbReference>
<feature type="domain" description="Peptidase S9 prolyl oligopeptidase catalytic" evidence="1">
    <location>
        <begin position="566"/>
        <end position="756"/>
    </location>
</feature>
<reference evidence="4" key="1">
    <citation type="journal article" date="2019" name="Int. J. Syst. Evol. Microbiol.">
        <title>The Global Catalogue of Microorganisms (GCM) 10K type strain sequencing project: providing services to taxonomists for standard genome sequencing and annotation.</title>
        <authorList>
            <consortium name="The Broad Institute Genomics Platform"/>
            <consortium name="The Broad Institute Genome Sequencing Center for Infectious Disease"/>
            <person name="Wu L."/>
            <person name="Ma J."/>
        </authorList>
    </citation>
    <scope>NUCLEOTIDE SEQUENCE [LARGE SCALE GENOMIC DNA]</scope>
    <source>
        <strain evidence="4">CGMCC 4.7641</strain>
    </source>
</reference>
<dbReference type="SUPFAM" id="SSF53474">
    <property type="entry name" value="alpha/beta-Hydrolases"/>
    <property type="match status" value="1"/>
</dbReference>
<dbReference type="InterPro" id="IPR050278">
    <property type="entry name" value="Serine_Prot_S9B/DPPIV"/>
</dbReference>
<dbReference type="Pfam" id="PF00930">
    <property type="entry name" value="DPPIV_N"/>
    <property type="match status" value="1"/>
</dbReference>
<evidence type="ECO:0000313" key="3">
    <source>
        <dbReference type="EMBL" id="MFD2467587.1"/>
    </source>
</evidence>
<dbReference type="Pfam" id="PF00326">
    <property type="entry name" value="Peptidase_S9"/>
    <property type="match status" value="1"/>
</dbReference>
<evidence type="ECO:0000313" key="4">
    <source>
        <dbReference type="Proteomes" id="UP001597483"/>
    </source>
</evidence>
<dbReference type="Proteomes" id="UP001597483">
    <property type="component" value="Unassembled WGS sequence"/>
</dbReference>
<keyword evidence="4" id="KW-1185">Reference proteome</keyword>
<name>A0ABW5H2V0_9PSEU</name>
<dbReference type="Gene3D" id="3.40.50.1820">
    <property type="entry name" value="alpha/beta hydrolase"/>
    <property type="match status" value="1"/>
</dbReference>
<evidence type="ECO:0000259" key="1">
    <source>
        <dbReference type="Pfam" id="PF00326"/>
    </source>
</evidence>
<sequence length="765" mass="83753">MSSQPSQSERYQKAHALVPERLPGLMRNHAVVPQWTGEGDQFWYRRDADGGGHEYVLVDPDGQRREPLFDPAEITARLAAVLPGPVDLDATPVGRHEREGDTVRIGLIDGRTAVLSPSGDTAVPGPDPAALPGPDGKAALFLRDHNLWSREIATGMEHPLTTDGEPFFAWGAMPDYTRAMLPLAIADRPLPPALACFSPSGRFVLAVRLDERAMPEHPFVDQLPPDQARPRLRPFRYHHEDETPSGSPELAFIDRETGARTVVAADDGLLASFASNGPSTVAWAPGETAVYLFSHTTGARTASLVRVDVQTGERTAVLSETAEPIYEPNTHLYSLPLIRVLPESDEVVWFSQSDGWGHLYRHDLATGARLNAITTGNLAIRDILRVDPQRREIVFVAGCGDDGENPYWRKVYRAGLDGGGQTLLTPEPADHELIAPAPQFFAAIFGGAATSSISPSGRWFVDRMSTVDTPPEILLRDARTGAVAETLERTDVRDLLDAGYPVPRQFRVTAGDTDLWGLITLPDDIQPGERVPVIDLMYAGFQVVLQPPGWLSGGGNAAWSQVGAAYAALGFATIVMDGRGTPGRDRGFRQWTHNAPAEPRGLDDHVTVLRKLAEQYPLDLDRVGVTGHSYGGYNSVRSMLYFPDFFKVAVSSCGVHDALKMPKGSWDWFLGSGPHDPAALRDLGNLHLADRLRGKLLLLTADHDANATMDHTFALIRALIEADRPFDLKVWPGGDHYNGTNRYARTVMWDYFTEHLLNRTDQGGS</sequence>
<dbReference type="RefSeq" id="WP_378302449.1">
    <property type="nucleotide sequence ID" value="NZ_JBHUKS010000006.1"/>
</dbReference>
<proteinExistence type="predicted"/>